<dbReference type="Pfam" id="PF00106">
    <property type="entry name" value="adh_short"/>
    <property type="match status" value="1"/>
</dbReference>
<gene>
    <name evidence="3" type="ORF">R3P38DRAFT_2902900</name>
</gene>
<evidence type="ECO:0000313" key="3">
    <source>
        <dbReference type="EMBL" id="KAK7040029.1"/>
    </source>
</evidence>
<dbReference type="EMBL" id="JAWWNJ010000016">
    <property type="protein sequence ID" value="KAK7040029.1"/>
    <property type="molecule type" value="Genomic_DNA"/>
</dbReference>
<name>A0AAW0CQM6_9AGAR</name>
<dbReference type="Proteomes" id="UP001362999">
    <property type="component" value="Unassembled WGS sequence"/>
</dbReference>
<comment type="similarity">
    <text evidence="1">Belongs to the short-chain dehydrogenases/reductases (SDR) family.</text>
</comment>
<evidence type="ECO:0000313" key="4">
    <source>
        <dbReference type="Proteomes" id="UP001362999"/>
    </source>
</evidence>
<evidence type="ECO:0000256" key="2">
    <source>
        <dbReference type="ARBA" id="ARBA00023002"/>
    </source>
</evidence>
<evidence type="ECO:0000256" key="1">
    <source>
        <dbReference type="ARBA" id="ARBA00006484"/>
    </source>
</evidence>
<proteinExistence type="inferred from homology"/>
<sequence length="325" mass="35143">MSSPPKFTLESTGEEVAATFVDEIKGKNVLVTGTSVNGIGCNSASIIAKYANLVVVTGYNEERLKLTEEFIKKETPTANVRRLVLDISSLSAVRKAAAEVNAYPEPIHVLISNAAAAIGPFKLTVDNLESQMATSHIGPFLFTKLIANKLLAAGTPTYVPRIVYVSSEAHFHGTGVNFETLGKPDKEKYHPLETYCQIKSAGVSMAMEVSKRSGGKINGYSCTPGVVLTNMNQKPESLEWMQMIGVMGPDGKPDYEKFKWKSLSQGAATVIAAAFDPSLNDAPGTYLTEDSVADNTKRAAHSADPAQREKLWSMTEELVGEKFIF</sequence>
<organism evidence="3 4">
    <name type="scientific">Favolaschia claudopus</name>
    <dbReference type="NCBI Taxonomy" id="2862362"/>
    <lineage>
        <taxon>Eukaryota</taxon>
        <taxon>Fungi</taxon>
        <taxon>Dikarya</taxon>
        <taxon>Basidiomycota</taxon>
        <taxon>Agaricomycotina</taxon>
        <taxon>Agaricomycetes</taxon>
        <taxon>Agaricomycetidae</taxon>
        <taxon>Agaricales</taxon>
        <taxon>Marasmiineae</taxon>
        <taxon>Mycenaceae</taxon>
        <taxon>Favolaschia</taxon>
    </lineage>
</organism>
<accession>A0AAW0CQM6</accession>
<keyword evidence="4" id="KW-1185">Reference proteome</keyword>
<dbReference type="Gene3D" id="3.40.50.720">
    <property type="entry name" value="NAD(P)-binding Rossmann-like Domain"/>
    <property type="match status" value="1"/>
</dbReference>
<reference evidence="3 4" key="1">
    <citation type="journal article" date="2024" name="J Genomics">
        <title>Draft genome sequencing and assembly of Favolaschia claudopus CIRM-BRFM 2984 isolated from oak limbs.</title>
        <authorList>
            <person name="Navarro D."/>
            <person name="Drula E."/>
            <person name="Chaduli D."/>
            <person name="Cazenave R."/>
            <person name="Ahrendt S."/>
            <person name="Wang J."/>
            <person name="Lipzen A."/>
            <person name="Daum C."/>
            <person name="Barry K."/>
            <person name="Grigoriev I.V."/>
            <person name="Favel A."/>
            <person name="Rosso M.N."/>
            <person name="Martin F."/>
        </authorList>
    </citation>
    <scope>NUCLEOTIDE SEQUENCE [LARGE SCALE GENOMIC DNA]</scope>
    <source>
        <strain evidence="3 4">CIRM-BRFM 2984</strain>
    </source>
</reference>
<dbReference type="PANTHER" id="PTHR24320:SF283">
    <property type="entry name" value="RETINOL DEHYDROGENASE 11"/>
    <property type="match status" value="1"/>
</dbReference>
<keyword evidence="2" id="KW-0560">Oxidoreductase</keyword>
<dbReference type="AlphaFoldDB" id="A0AAW0CQM6"/>
<dbReference type="SUPFAM" id="SSF51735">
    <property type="entry name" value="NAD(P)-binding Rossmann-fold domains"/>
    <property type="match status" value="1"/>
</dbReference>
<protein>
    <submittedName>
        <fullName evidence="3">Short-chain dehydrogenase/reductase family protein</fullName>
    </submittedName>
</protein>
<dbReference type="InterPro" id="IPR002347">
    <property type="entry name" value="SDR_fam"/>
</dbReference>
<dbReference type="InterPro" id="IPR036291">
    <property type="entry name" value="NAD(P)-bd_dom_sf"/>
</dbReference>
<dbReference type="GO" id="GO:0016491">
    <property type="term" value="F:oxidoreductase activity"/>
    <property type="evidence" value="ECO:0007669"/>
    <property type="project" value="UniProtKB-KW"/>
</dbReference>
<comment type="caution">
    <text evidence="3">The sequence shown here is derived from an EMBL/GenBank/DDBJ whole genome shotgun (WGS) entry which is preliminary data.</text>
</comment>
<dbReference type="PANTHER" id="PTHR24320">
    <property type="entry name" value="RETINOL DEHYDROGENASE"/>
    <property type="match status" value="1"/>
</dbReference>